<proteinExistence type="predicted"/>
<accession>A0ABV0TX96</accession>
<dbReference type="Proteomes" id="UP001482620">
    <property type="component" value="Unassembled WGS sequence"/>
</dbReference>
<organism evidence="1 2">
    <name type="scientific">Ilyodon furcidens</name>
    <name type="common">goldbreast splitfin</name>
    <dbReference type="NCBI Taxonomy" id="33524"/>
    <lineage>
        <taxon>Eukaryota</taxon>
        <taxon>Metazoa</taxon>
        <taxon>Chordata</taxon>
        <taxon>Craniata</taxon>
        <taxon>Vertebrata</taxon>
        <taxon>Euteleostomi</taxon>
        <taxon>Actinopterygii</taxon>
        <taxon>Neopterygii</taxon>
        <taxon>Teleostei</taxon>
        <taxon>Neoteleostei</taxon>
        <taxon>Acanthomorphata</taxon>
        <taxon>Ovalentaria</taxon>
        <taxon>Atherinomorphae</taxon>
        <taxon>Cyprinodontiformes</taxon>
        <taxon>Goodeidae</taxon>
        <taxon>Ilyodon</taxon>
    </lineage>
</organism>
<sequence>MWRVRVIHSFFCWGDKDMDGRRATFFILCTNHIKAPLPRTNLYVCPLRKNAKKIKLEGHVTNAPALTRNNLPMYTQPPVMCQYKVVDSANPQSCSAFHCFPIQMADHHCSSLIACENLSRNVAGFSLPHFCQNSMPALLKRQPAPLSIHARGLITLNNPP</sequence>
<name>A0ABV0TX96_9TELE</name>
<gene>
    <name evidence="1" type="ORF">ILYODFUR_020056</name>
</gene>
<reference evidence="1 2" key="1">
    <citation type="submission" date="2021-06" db="EMBL/GenBank/DDBJ databases">
        <authorList>
            <person name="Palmer J.M."/>
        </authorList>
    </citation>
    <scope>NUCLEOTIDE SEQUENCE [LARGE SCALE GENOMIC DNA]</scope>
    <source>
        <strain evidence="2">if_2019</strain>
        <tissue evidence="1">Muscle</tissue>
    </source>
</reference>
<dbReference type="EMBL" id="JAHRIQ010048384">
    <property type="protein sequence ID" value="MEQ2237134.1"/>
    <property type="molecule type" value="Genomic_DNA"/>
</dbReference>
<evidence type="ECO:0000313" key="2">
    <source>
        <dbReference type="Proteomes" id="UP001482620"/>
    </source>
</evidence>
<comment type="caution">
    <text evidence="1">The sequence shown here is derived from an EMBL/GenBank/DDBJ whole genome shotgun (WGS) entry which is preliminary data.</text>
</comment>
<evidence type="ECO:0000313" key="1">
    <source>
        <dbReference type="EMBL" id="MEQ2237134.1"/>
    </source>
</evidence>
<keyword evidence="2" id="KW-1185">Reference proteome</keyword>
<protein>
    <submittedName>
        <fullName evidence="1">Uncharacterized protein</fullName>
    </submittedName>
</protein>